<dbReference type="EMBL" id="BGJZ01000126">
    <property type="protein sequence ID" value="GBH09610.1"/>
    <property type="molecule type" value="Genomic_DNA"/>
</dbReference>
<organism evidence="1 2">
    <name type="scientific">Pseudomonas syringae pv. actinidiae</name>
    <dbReference type="NCBI Taxonomy" id="103796"/>
    <lineage>
        <taxon>Bacteria</taxon>
        <taxon>Pseudomonadati</taxon>
        <taxon>Pseudomonadota</taxon>
        <taxon>Gammaproteobacteria</taxon>
        <taxon>Pseudomonadales</taxon>
        <taxon>Pseudomonadaceae</taxon>
        <taxon>Pseudomonas</taxon>
        <taxon>Pseudomonas syringae</taxon>
    </lineage>
</organism>
<name>A0A2V0QLW4_PSESF</name>
<evidence type="ECO:0000313" key="2">
    <source>
        <dbReference type="Proteomes" id="UP000247480"/>
    </source>
</evidence>
<proteinExistence type="predicted"/>
<accession>A0A2V0QLW4</accession>
<gene>
    <name evidence="1" type="ORF">KPSA1_03010</name>
</gene>
<reference evidence="1 2" key="1">
    <citation type="submission" date="2018-04" db="EMBL/GenBank/DDBJ databases">
        <title>Draft genome sequence of Pseudomonas syringae pv. actinidiae biovar 1 strains isolated from kiwifruit in Kagawa prefecture.</title>
        <authorList>
            <person name="Tabuchi M."/>
            <person name="Saito M."/>
            <person name="Fujiwara S."/>
            <person name="Sasa N."/>
            <person name="Akimitsu K."/>
            <person name="Gomi K."/>
            <person name="Konishi-Sugita S."/>
            <person name="Hamano K."/>
            <person name="Kataoka I."/>
        </authorList>
    </citation>
    <scope>NUCLEOTIDE SEQUENCE [LARGE SCALE GENOMIC DNA]</scope>
    <source>
        <strain evidence="1 2">MAFF212206</strain>
    </source>
</reference>
<sequence>MQARRATLADLTLLFRPAGPIHENRADGMRRLATRFISRAMLAEATQTHQKVPLQQ</sequence>
<protein>
    <submittedName>
        <fullName evidence="1">Uncharacterized protein</fullName>
    </submittedName>
</protein>
<dbReference type="AlphaFoldDB" id="A0A2V0QLW4"/>
<dbReference type="Proteomes" id="UP000247480">
    <property type="component" value="Unassembled WGS sequence"/>
</dbReference>
<comment type="caution">
    <text evidence="1">The sequence shown here is derived from an EMBL/GenBank/DDBJ whole genome shotgun (WGS) entry which is preliminary data.</text>
</comment>
<evidence type="ECO:0000313" key="1">
    <source>
        <dbReference type="EMBL" id="GBH09610.1"/>
    </source>
</evidence>